<protein>
    <submittedName>
        <fullName evidence="7">Azurin</fullName>
    </submittedName>
</protein>
<evidence type="ECO:0000256" key="1">
    <source>
        <dbReference type="ARBA" id="ARBA00022448"/>
    </source>
</evidence>
<keyword evidence="8" id="KW-1185">Reference proteome</keyword>
<keyword evidence="5" id="KW-0732">Signal</keyword>
<dbReference type="InterPro" id="IPR050845">
    <property type="entry name" value="Cu-binding_ET"/>
</dbReference>
<evidence type="ECO:0000256" key="3">
    <source>
        <dbReference type="ARBA" id="ARBA00022982"/>
    </source>
</evidence>
<evidence type="ECO:0000313" key="7">
    <source>
        <dbReference type="EMBL" id="RKD17016.1"/>
    </source>
</evidence>
<sequence length="176" mass="18932">MKKISLKSSLLLLALGSSMFFACNNDQKTESNNDTVAVEEEVADDTAAATNQDKVEITLNGSDAMQFDKSEIKVAAGQTVVLTLHHTGKLPVESMGHNFVLLKQGTDVEDFATKAMAAKDNGYIPTDDSNIIAHTKLIGGGESDTITFTAPEKGTYDFLCSFPGHHAMMKGKFIVE</sequence>
<evidence type="ECO:0000256" key="5">
    <source>
        <dbReference type="SAM" id="SignalP"/>
    </source>
</evidence>
<evidence type="ECO:0000256" key="2">
    <source>
        <dbReference type="ARBA" id="ARBA00022723"/>
    </source>
</evidence>
<dbReference type="InterPro" id="IPR008972">
    <property type="entry name" value="Cupredoxin"/>
</dbReference>
<name>A0A419S786_9SPHI</name>
<dbReference type="PANTHER" id="PTHR38439:SF2">
    <property type="entry name" value="OUTER MEMBRANE PROTEIN H.8"/>
    <property type="match status" value="1"/>
</dbReference>
<dbReference type="OrthoDB" id="9808161at2"/>
<evidence type="ECO:0000259" key="6">
    <source>
        <dbReference type="Pfam" id="PF00127"/>
    </source>
</evidence>
<gene>
    <name evidence="7" type="ORF">BCY91_02370</name>
</gene>
<organism evidence="7 8">
    <name type="scientific">Pelobium manganitolerans</name>
    <dbReference type="NCBI Taxonomy" id="1842495"/>
    <lineage>
        <taxon>Bacteria</taxon>
        <taxon>Pseudomonadati</taxon>
        <taxon>Bacteroidota</taxon>
        <taxon>Sphingobacteriia</taxon>
        <taxon>Sphingobacteriales</taxon>
        <taxon>Sphingobacteriaceae</taxon>
        <taxon>Pelobium</taxon>
    </lineage>
</organism>
<dbReference type="PANTHER" id="PTHR38439">
    <property type="entry name" value="AURACYANIN-B"/>
    <property type="match status" value="1"/>
</dbReference>
<dbReference type="InterPro" id="IPR028871">
    <property type="entry name" value="BlueCu_1_BS"/>
</dbReference>
<dbReference type="EMBL" id="MBTA01000012">
    <property type="protein sequence ID" value="RKD17016.1"/>
    <property type="molecule type" value="Genomic_DNA"/>
</dbReference>
<dbReference type="InterPro" id="IPR014068">
    <property type="entry name" value="Azurin"/>
</dbReference>
<dbReference type="CDD" id="cd13922">
    <property type="entry name" value="Azurin"/>
    <property type="match status" value="1"/>
</dbReference>
<evidence type="ECO:0000313" key="8">
    <source>
        <dbReference type="Proteomes" id="UP000283433"/>
    </source>
</evidence>
<dbReference type="NCBIfam" id="TIGR02695">
    <property type="entry name" value="azurin"/>
    <property type="match status" value="1"/>
</dbReference>
<dbReference type="Proteomes" id="UP000283433">
    <property type="component" value="Unassembled WGS sequence"/>
</dbReference>
<dbReference type="AlphaFoldDB" id="A0A419S786"/>
<dbReference type="InterPro" id="IPR000923">
    <property type="entry name" value="BlueCu_1"/>
</dbReference>
<dbReference type="GO" id="GO:0005507">
    <property type="term" value="F:copper ion binding"/>
    <property type="evidence" value="ECO:0007669"/>
    <property type="project" value="InterPro"/>
</dbReference>
<evidence type="ECO:0000256" key="4">
    <source>
        <dbReference type="ARBA" id="ARBA00023008"/>
    </source>
</evidence>
<dbReference type="GO" id="GO:0009055">
    <property type="term" value="F:electron transfer activity"/>
    <property type="evidence" value="ECO:0007669"/>
    <property type="project" value="InterPro"/>
</dbReference>
<reference evidence="7 8" key="1">
    <citation type="submission" date="2016-07" db="EMBL/GenBank/DDBJ databases">
        <title>Genome of Pelobium manganitolerans.</title>
        <authorList>
            <person name="Wu S."/>
            <person name="Wang G."/>
        </authorList>
    </citation>
    <scope>NUCLEOTIDE SEQUENCE [LARGE SCALE GENOMIC DNA]</scope>
    <source>
        <strain evidence="7 8">YS-25</strain>
    </source>
</reference>
<keyword evidence="1" id="KW-0813">Transport</keyword>
<dbReference type="Gene3D" id="2.60.40.420">
    <property type="entry name" value="Cupredoxins - blue copper proteins"/>
    <property type="match status" value="1"/>
</dbReference>
<keyword evidence="4" id="KW-0186">Copper</keyword>
<dbReference type="SUPFAM" id="SSF49503">
    <property type="entry name" value="Cupredoxins"/>
    <property type="match status" value="1"/>
</dbReference>
<feature type="chain" id="PRO_5019193444" evidence="5">
    <location>
        <begin position="23"/>
        <end position="176"/>
    </location>
</feature>
<dbReference type="Pfam" id="PF00127">
    <property type="entry name" value="Copper-bind"/>
    <property type="match status" value="1"/>
</dbReference>
<comment type="caution">
    <text evidence="7">The sequence shown here is derived from an EMBL/GenBank/DDBJ whole genome shotgun (WGS) entry which is preliminary data.</text>
</comment>
<accession>A0A419S786</accession>
<feature type="signal peptide" evidence="5">
    <location>
        <begin position="1"/>
        <end position="22"/>
    </location>
</feature>
<proteinExistence type="predicted"/>
<keyword evidence="2" id="KW-0479">Metal-binding</keyword>
<dbReference type="RefSeq" id="WP_120181207.1">
    <property type="nucleotide sequence ID" value="NZ_MBTA01000012.1"/>
</dbReference>
<keyword evidence="3" id="KW-0249">Electron transport</keyword>
<dbReference type="PROSITE" id="PS51257">
    <property type="entry name" value="PROKAR_LIPOPROTEIN"/>
    <property type="match status" value="1"/>
</dbReference>
<feature type="domain" description="Blue (type 1) copper" evidence="6">
    <location>
        <begin position="57"/>
        <end position="176"/>
    </location>
</feature>
<dbReference type="PROSITE" id="PS00196">
    <property type="entry name" value="COPPER_BLUE"/>
    <property type="match status" value="1"/>
</dbReference>